<evidence type="ECO:0000256" key="1">
    <source>
        <dbReference type="SAM" id="MobiDB-lite"/>
    </source>
</evidence>
<dbReference type="Proteomes" id="UP000826573">
    <property type="component" value="Unassembled WGS sequence"/>
</dbReference>
<accession>A0A9P8HYU5</accession>
<feature type="domain" description="HNH nuclease" evidence="2">
    <location>
        <begin position="184"/>
        <end position="255"/>
    </location>
</feature>
<dbReference type="AlphaFoldDB" id="A0A9P8HYU5"/>
<comment type="caution">
    <text evidence="3">The sequence shown here is derived from an EMBL/GenBank/DDBJ whole genome shotgun (WGS) entry which is preliminary data.</text>
</comment>
<reference evidence="3 4" key="1">
    <citation type="submission" date="2021-08" db="EMBL/GenBank/DDBJ databases">
        <title>The highly contiguous genome resource for Trichoderma semiorbis FJ059, a fungal antagonistic to plant pathogens.</title>
        <authorList>
            <person name="Liu T."/>
        </authorList>
    </citation>
    <scope>NUCLEOTIDE SEQUENCE [LARGE SCALE GENOMIC DNA]</scope>
    <source>
        <strain evidence="3 4">FJ059</strain>
    </source>
</reference>
<dbReference type="Pfam" id="PF13391">
    <property type="entry name" value="HNH_2"/>
    <property type="match status" value="1"/>
</dbReference>
<sequence length="354" mass="40245">MDFKDPFDGYQLTKHPSSASSDPLSSAPNSPLQWRDLQPDVERILRGYKPLRQKDDTADVLRAFLKYLCKDAQTTLMREIKQFGDKPAELRQLRNFLVDSILKPMMMAGGKQPKSLTPSPVREVAFGIQLSMTQIEPSSRSDQSILKKRCLRRDNNRCILTGMVDRAYFKSLPPQRRGDLIVCTTECAHIIPFALRKFDPNSAQETEVKAQIWVALERYFPFIKGKIGPESINTPANAVTLRSDIHVQFGAFDISTETTAVAHKYSIYKSEPRDYVNRDIPPFVTLTQSDPAVEMPDPDFLRLHYQVSMILKVSGIGEKLRKTIWENENSVDEIQPDGSTDLGHIISRKMLMNV</sequence>
<proteinExistence type="predicted"/>
<name>A0A9P8HYU5_9HYPO</name>
<evidence type="ECO:0000313" key="4">
    <source>
        <dbReference type="Proteomes" id="UP000826573"/>
    </source>
</evidence>
<keyword evidence="4" id="KW-1185">Reference proteome</keyword>
<dbReference type="InterPro" id="IPR003615">
    <property type="entry name" value="HNH_nuc"/>
</dbReference>
<evidence type="ECO:0000259" key="2">
    <source>
        <dbReference type="Pfam" id="PF13391"/>
    </source>
</evidence>
<organism evidence="3 4">
    <name type="scientific">Trichoderma semiorbis</name>
    <dbReference type="NCBI Taxonomy" id="1491008"/>
    <lineage>
        <taxon>Eukaryota</taxon>
        <taxon>Fungi</taxon>
        <taxon>Dikarya</taxon>
        <taxon>Ascomycota</taxon>
        <taxon>Pezizomycotina</taxon>
        <taxon>Sordariomycetes</taxon>
        <taxon>Hypocreomycetidae</taxon>
        <taxon>Hypocreales</taxon>
        <taxon>Hypocreaceae</taxon>
        <taxon>Trichoderma</taxon>
    </lineage>
</organism>
<evidence type="ECO:0000313" key="3">
    <source>
        <dbReference type="EMBL" id="KAH0532425.1"/>
    </source>
</evidence>
<gene>
    <name evidence="3" type="ORF">TsFJ059_001116</name>
</gene>
<feature type="region of interest" description="Disordered" evidence="1">
    <location>
        <begin position="1"/>
        <end position="33"/>
    </location>
</feature>
<protein>
    <recommendedName>
        <fullName evidence="2">HNH nuclease domain-containing protein</fullName>
    </recommendedName>
</protein>
<feature type="compositionally biased region" description="Low complexity" evidence="1">
    <location>
        <begin position="16"/>
        <end position="32"/>
    </location>
</feature>
<dbReference type="EMBL" id="JAIMJC010000001">
    <property type="protein sequence ID" value="KAH0532425.1"/>
    <property type="molecule type" value="Genomic_DNA"/>
</dbReference>